<dbReference type="Proteomes" id="UP000711488">
    <property type="component" value="Unassembled WGS sequence"/>
</dbReference>
<dbReference type="Gene3D" id="3.80.10.10">
    <property type="entry name" value="Ribonuclease Inhibitor"/>
    <property type="match status" value="1"/>
</dbReference>
<feature type="region of interest" description="Disordered" evidence="1">
    <location>
        <begin position="106"/>
        <end position="129"/>
    </location>
</feature>
<feature type="region of interest" description="Disordered" evidence="1">
    <location>
        <begin position="225"/>
        <end position="245"/>
    </location>
</feature>
<feature type="compositionally biased region" description="Polar residues" evidence="1">
    <location>
        <begin position="230"/>
        <end position="243"/>
    </location>
</feature>
<organism evidence="2">
    <name type="scientific">Hyalella azteca</name>
    <name type="common">Amphipod</name>
    <dbReference type="NCBI Taxonomy" id="294128"/>
    <lineage>
        <taxon>Eukaryota</taxon>
        <taxon>Metazoa</taxon>
        <taxon>Ecdysozoa</taxon>
        <taxon>Arthropoda</taxon>
        <taxon>Crustacea</taxon>
        <taxon>Multicrustacea</taxon>
        <taxon>Malacostraca</taxon>
        <taxon>Eumalacostraca</taxon>
        <taxon>Peracarida</taxon>
        <taxon>Amphipoda</taxon>
        <taxon>Senticaudata</taxon>
        <taxon>Talitrida</taxon>
        <taxon>Talitroidea</taxon>
        <taxon>Hyalellidae</taxon>
        <taxon>Hyalella</taxon>
    </lineage>
</organism>
<dbReference type="EMBL" id="JQDR03006568">
    <property type="protein sequence ID" value="KAA0200022.1"/>
    <property type="molecule type" value="Genomic_DNA"/>
</dbReference>
<dbReference type="InterPro" id="IPR032675">
    <property type="entry name" value="LRR_dom_sf"/>
</dbReference>
<protein>
    <submittedName>
        <fullName evidence="2">Uncharacterized protein</fullName>
    </submittedName>
</protein>
<feature type="compositionally biased region" description="Basic and acidic residues" evidence="1">
    <location>
        <begin position="278"/>
        <end position="293"/>
    </location>
</feature>
<comment type="caution">
    <text evidence="2">The sequence shown here is derived from an EMBL/GenBank/DDBJ whole genome shotgun (WGS) entry which is preliminary data.</text>
</comment>
<evidence type="ECO:0000313" key="2">
    <source>
        <dbReference type="EMBL" id="KAA0200022.1"/>
    </source>
</evidence>
<dbReference type="AlphaFoldDB" id="A0A6A0H758"/>
<dbReference type="SUPFAM" id="SSF52058">
    <property type="entry name" value="L domain-like"/>
    <property type="match status" value="1"/>
</dbReference>
<gene>
    <name evidence="2" type="ORF">HAZT_HAZT001234</name>
</gene>
<feature type="region of interest" description="Disordered" evidence="1">
    <location>
        <begin position="257"/>
        <end position="310"/>
    </location>
</feature>
<feature type="region of interest" description="Disordered" evidence="1">
    <location>
        <begin position="159"/>
        <end position="179"/>
    </location>
</feature>
<feature type="compositionally biased region" description="Low complexity" evidence="1">
    <location>
        <begin position="264"/>
        <end position="277"/>
    </location>
</feature>
<dbReference type="OrthoDB" id="1055097at2759"/>
<sequence length="337" mass="37028">MDVVPILLNPGTIHLDLSHNKIKTIQPGFAFYHELQVLNVSYNEIVALDARRNTSLNIEIEDVICATPESLKGKSISTLTDYELRCYGHLITIAISAAITLTELGGGGQAQGCSSPPPPPPLRPEEFPEQSLYHDPHQELLVRRTNHIQRSVSMITPDTASQAVAAQNRTRSRVGNGLGDPLNAEDFEGGPYASIAVPNGNALGQYESPRILRRLYSKSNSIYSDRKTTKTFQSRPQKMTGTSLKIPKDSGYYSCEFLDHSNNSSPQSDGKGSSGSSKEARPVNHYRDPELHNSTRKTFRCAQLPPSDSGVFTLSRSYSKSAKLAHKDDDGIYDNVL</sequence>
<proteinExistence type="predicted"/>
<evidence type="ECO:0000256" key="1">
    <source>
        <dbReference type="SAM" id="MobiDB-lite"/>
    </source>
</evidence>
<reference evidence="2" key="1">
    <citation type="submission" date="2014-08" db="EMBL/GenBank/DDBJ databases">
        <authorList>
            <person name="Murali S."/>
            <person name="Richards S."/>
            <person name="Bandaranaike D."/>
            <person name="Bellair M."/>
            <person name="Blankenburg K."/>
            <person name="Chao H."/>
            <person name="Dinh H."/>
            <person name="Doddapaneni H."/>
            <person name="Dugan-Rocha S."/>
            <person name="Elkadiri S."/>
            <person name="Gnanaolivu R."/>
            <person name="Hughes D."/>
            <person name="Lee S."/>
            <person name="Li M."/>
            <person name="Ming W."/>
            <person name="Munidasa M."/>
            <person name="Muniz J."/>
            <person name="Nguyen L."/>
            <person name="Osuji N."/>
            <person name="Pu L.-L."/>
            <person name="Puazo M."/>
            <person name="Skinner E."/>
            <person name="Qu C."/>
            <person name="Quiroz J."/>
            <person name="Raj R."/>
            <person name="Weissenberger G."/>
            <person name="Xin Y."/>
            <person name="Zou X."/>
            <person name="Han Y."/>
            <person name="Worley K."/>
            <person name="Muzny D."/>
            <person name="Gibbs R."/>
        </authorList>
    </citation>
    <scope>NUCLEOTIDE SEQUENCE</scope>
    <source>
        <strain evidence="2">HAZT.00-mixed</strain>
        <tissue evidence="2">Whole organism</tissue>
    </source>
</reference>
<reference evidence="2" key="2">
    <citation type="journal article" date="2018" name="Environ. Sci. Technol.">
        <title>The Toxicogenome of Hyalella azteca: A Model for Sediment Ecotoxicology and Evolutionary Toxicology.</title>
        <authorList>
            <person name="Poynton H.C."/>
            <person name="Hasenbein S."/>
            <person name="Benoit J.B."/>
            <person name="Sepulveda M.S."/>
            <person name="Poelchau M.F."/>
            <person name="Hughes D.S.T."/>
            <person name="Murali S.C."/>
            <person name="Chen S."/>
            <person name="Glastad K.M."/>
            <person name="Goodisman M.A.D."/>
            <person name="Werren J.H."/>
            <person name="Vineis J.H."/>
            <person name="Bowen J.L."/>
            <person name="Friedrich M."/>
            <person name="Jones J."/>
            <person name="Robertson H.M."/>
            <person name="Feyereisen R."/>
            <person name="Mechler-Hickson A."/>
            <person name="Mathers N."/>
            <person name="Lee C.E."/>
            <person name="Colbourne J.K."/>
            <person name="Biales A."/>
            <person name="Johnston J.S."/>
            <person name="Wellborn G.A."/>
            <person name="Rosendale A.J."/>
            <person name="Cridge A.G."/>
            <person name="Munoz-Torres M.C."/>
            <person name="Bain P.A."/>
            <person name="Manny A.R."/>
            <person name="Major K.M."/>
            <person name="Lambert F.N."/>
            <person name="Vulpe C.D."/>
            <person name="Tuck P."/>
            <person name="Blalock B.J."/>
            <person name="Lin Y.Y."/>
            <person name="Smith M.E."/>
            <person name="Ochoa-Acuna H."/>
            <person name="Chen M.M."/>
            <person name="Childers C.P."/>
            <person name="Qu J."/>
            <person name="Dugan S."/>
            <person name="Lee S.L."/>
            <person name="Chao H."/>
            <person name="Dinh H."/>
            <person name="Han Y."/>
            <person name="Doddapaneni H."/>
            <person name="Worley K.C."/>
            <person name="Muzny D.M."/>
            <person name="Gibbs R.A."/>
            <person name="Richards S."/>
        </authorList>
    </citation>
    <scope>NUCLEOTIDE SEQUENCE</scope>
    <source>
        <strain evidence="2">HAZT.00-mixed</strain>
        <tissue evidence="2">Whole organism</tissue>
    </source>
</reference>
<name>A0A6A0H758_HYAAZ</name>
<reference evidence="2" key="3">
    <citation type="submission" date="2019-06" db="EMBL/GenBank/DDBJ databases">
        <authorList>
            <person name="Poynton C."/>
            <person name="Hasenbein S."/>
            <person name="Benoit J.B."/>
            <person name="Sepulveda M.S."/>
            <person name="Poelchau M.F."/>
            <person name="Murali S.C."/>
            <person name="Chen S."/>
            <person name="Glastad K.M."/>
            <person name="Werren J.H."/>
            <person name="Vineis J.H."/>
            <person name="Bowen J.L."/>
            <person name="Friedrich M."/>
            <person name="Jones J."/>
            <person name="Robertson H.M."/>
            <person name="Feyereisen R."/>
            <person name="Mechler-Hickson A."/>
            <person name="Mathers N."/>
            <person name="Lee C.E."/>
            <person name="Colbourne J.K."/>
            <person name="Biales A."/>
            <person name="Johnston J.S."/>
            <person name="Wellborn G.A."/>
            <person name="Rosendale A.J."/>
            <person name="Cridge A.G."/>
            <person name="Munoz-Torres M.C."/>
            <person name="Bain P.A."/>
            <person name="Manny A.R."/>
            <person name="Major K.M."/>
            <person name="Lambert F.N."/>
            <person name="Vulpe C.D."/>
            <person name="Tuck P."/>
            <person name="Blalock B.J."/>
            <person name="Lin Y.-Y."/>
            <person name="Smith M.E."/>
            <person name="Ochoa-Acuna H."/>
            <person name="Chen M.-J.M."/>
            <person name="Childers C.P."/>
            <person name="Qu J."/>
            <person name="Dugan S."/>
            <person name="Lee S.L."/>
            <person name="Chao H."/>
            <person name="Dinh H."/>
            <person name="Han Y."/>
            <person name="Doddapaneni H."/>
            <person name="Worley K.C."/>
            <person name="Muzny D.M."/>
            <person name="Gibbs R.A."/>
            <person name="Richards S."/>
        </authorList>
    </citation>
    <scope>NUCLEOTIDE SEQUENCE</scope>
    <source>
        <strain evidence="2">HAZT.00-mixed</strain>
        <tissue evidence="2">Whole organism</tissue>
    </source>
</reference>
<feature type="compositionally biased region" description="Polar residues" evidence="1">
    <location>
        <begin position="159"/>
        <end position="169"/>
    </location>
</feature>
<accession>A0A6A0H758</accession>